<reference evidence="8 9" key="1">
    <citation type="journal article" date="2003" name="Int. J. Syst. Evol. Microbiol.">
        <title>Bacillus nealsonii sp. nov., isolated from a spacecraft-assembly facility, whose spores are gamma-radiation resistant.</title>
        <authorList>
            <person name="Venkateswaran K."/>
            <person name="Kempf M."/>
            <person name="Chen F."/>
            <person name="Satomi M."/>
            <person name="Nicholson W."/>
            <person name="Kern R."/>
        </authorList>
    </citation>
    <scope>NUCLEOTIDE SEQUENCE [LARGE SCALE GENOMIC DNA]</scope>
    <source>
        <strain evidence="8 9">FO-92</strain>
    </source>
</reference>
<keyword evidence="6" id="KW-0812">Transmembrane</keyword>
<feature type="transmembrane region" description="Helical" evidence="6">
    <location>
        <begin position="6"/>
        <end position="27"/>
    </location>
</feature>
<keyword evidence="4" id="KW-0067">ATP-binding</keyword>
<evidence type="ECO:0000313" key="9">
    <source>
        <dbReference type="Proteomes" id="UP000233375"/>
    </source>
</evidence>
<protein>
    <submittedName>
        <fullName evidence="8">Histidine kinase</fullName>
    </submittedName>
</protein>
<keyword evidence="5" id="KW-0902">Two-component regulatory system</keyword>
<keyword evidence="6" id="KW-0472">Membrane</keyword>
<dbReference type="Pfam" id="PF14501">
    <property type="entry name" value="HATPase_c_5"/>
    <property type="match status" value="1"/>
</dbReference>
<evidence type="ECO:0000256" key="2">
    <source>
        <dbReference type="ARBA" id="ARBA00022741"/>
    </source>
</evidence>
<dbReference type="SUPFAM" id="SSF103190">
    <property type="entry name" value="Sensory domain-like"/>
    <property type="match status" value="1"/>
</dbReference>
<dbReference type="GO" id="GO:0042802">
    <property type="term" value="F:identical protein binding"/>
    <property type="evidence" value="ECO:0007669"/>
    <property type="project" value="TreeGrafter"/>
</dbReference>
<keyword evidence="3 8" id="KW-0418">Kinase</keyword>
<evidence type="ECO:0000259" key="7">
    <source>
        <dbReference type="PROSITE" id="PS50109"/>
    </source>
</evidence>
<evidence type="ECO:0000256" key="6">
    <source>
        <dbReference type="SAM" id="Phobius"/>
    </source>
</evidence>
<dbReference type="RefSeq" id="WP_101176865.1">
    <property type="nucleotide sequence ID" value="NZ_PISE01000017.1"/>
</dbReference>
<proteinExistence type="predicted"/>
<keyword evidence="9" id="KW-1185">Reference proteome</keyword>
<dbReference type="InterPro" id="IPR032834">
    <property type="entry name" value="NatK-like_C"/>
</dbReference>
<evidence type="ECO:0000256" key="3">
    <source>
        <dbReference type="ARBA" id="ARBA00022777"/>
    </source>
</evidence>
<accession>A0A2N0Z313</accession>
<dbReference type="PANTHER" id="PTHR40448:SF1">
    <property type="entry name" value="TWO-COMPONENT SENSOR HISTIDINE KINASE"/>
    <property type="match status" value="1"/>
</dbReference>
<keyword evidence="6" id="KW-1133">Transmembrane helix</keyword>
<feature type="transmembrane region" description="Helical" evidence="6">
    <location>
        <begin position="194"/>
        <end position="215"/>
    </location>
</feature>
<sequence>MRNKKIRIIIVLSIVMLLFFICLNLIISYMSMKNSVEEAIANQNLKSAKSIAESIDTEKYETFLENPVRNKEYWEIRHFLNDSREKIGALYVYTLKIDNNIYSKDMIIGVPNDVSGFPIGERCTVPTKQVRLALEGKDYTTGVLNDPKYGDYLSVGVPIKDENQQIIGYLGIDISTELVKDIEYKVLVNSTPIILINILFVFVLLIAFFIMNRWYHKELQNEINHTEDTYQKEVLSLMSSVHSFRHDYLNHIQVVQGLLKIGNQEQALQYANQLLKEANALKTSETIVIGNPALSVLLQTKKMAAQNRNIIMEVKSTDTDFMKIKSIDIIKILSNLIDNSMDAAEELPESSRKIFVSCEEKEDHYVFRVSNTGPLIANLEKIFEKGYTTKKYYPSVTRGFGLSIVKETVERYKGTIQVDSNEEKTTFIVTISLI</sequence>
<comment type="caution">
    <text evidence="8">The sequence shown here is derived from an EMBL/GenBank/DDBJ whole genome shotgun (WGS) entry which is preliminary data.</text>
</comment>
<dbReference type="InterPro" id="IPR003594">
    <property type="entry name" value="HATPase_dom"/>
</dbReference>
<dbReference type="InterPro" id="IPR039506">
    <property type="entry name" value="SPOB_a"/>
</dbReference>
<dbReference type="InterPro" id="IPR036890">
    <property type="entry name" value="HATPase_C_sf"/>
</dbReference>
<organism evidence="8 9">
    <name type="scientific">Niallia nealsonii</name>
    <dbReference type="NCBI Taxonomy" id="115979"/>
    <lineage>
        <taxon>Bacteria</taxon>
        <taxon>Bacillati</taxon>
        <taxon>Bacillota</taxon>
        <taxon>Bacilli</taxon>
        <taxon>Bacillales</taxon>
        <taxon>Bacillaceae</taxon>
        <taxon>Niallia</taxon>
    </lineage>
</organism>
<evidence type="ECO:0000256" key="4">
    <source>
        <dbReference type="ARBA" id="ARBA00022840"/>
    </source>
</evidence>
<evidence type="ECO:0000256" key="5">
    <source>
        <dbReference type="ARBA" id="ARBA00023012"/>
    </source>
</evidence>
<dbReference type="Gene3D" id="1.10.287.130">
    <property type="match status" value="1"/>
</dbReference>
<feature type="domain" description="Histidine kinase" evidence="7">
    <location>
        <begin position="329"/>
        <end position="434"/>
    </location>
</feature>
<dbReference type="GO" id="GO:0005524">
    <property type="term" value="F:ATP binding"/>
    <property type="evidence" value="ECO:0007669"/>
    <property type="project" value="UniProtKB-KW"/>
</dbReference>
<gene>
    <name evidence="8" type="ORF">CWS01_09010</name>
</gene>
<dbReference type="Gene3D" id="3.30.565.10">
    <property type="entry name" value="Histidine kinase-like ATPase, C-terminal domain"/>
    <property type="match status" value="1"/>
</dbReference>
<dbReference type="OrthoDB" id="3173688at2"/>
<dbReference type="PROSITE" id="PS50109">
    <property type="entry name" value="HIS_KIN"/>
    <property type="match status" value="1"/>
</dbReference>
<dbReference type="SMART" id="SM00387">
    <property type="entry name" value="HATPase_c"/>
    <property type="match status" value="1"/>
</dbReference>
<dbReference type="Proteomes" id="UP000233375">
    <property type="component" value="Unassembled WGS sequence"/>
</dbReference>
<dbReference type="GO" id="GO:0016301">
    <property type="term" value="F:kinase activity"/>
    <property type="evidence" value="ECO:0007669"/>
    <property type="project" value="UniProtKB-KW"/>
</dbReference>
<keyword evidence="1" id="KW-0808">Transferase</keyword>
<name>A0A2N0Z313_9BACI</name>
<dbReference type="PANTHER" id="PTHR40448">
    <property type="entry name" value="TWO-COMPONENT SENSOR HISTIDINE KINASE"/>
    <property type="match status" value="1"/>
</dbReference>
<dbReference type="SUPFAM" id="SSF55874">
    <property type="entry name" value="ATPase domain of HSP90 chaperone/DNA topoisomerase II/histidine kinase"/>
    <property type="match status" value="1"/>
</dbReference>
<dbReference type="AlphaFoldDB" id="A0A2N0Z313"/>
<dbReference type="EMBL" id="PISE01000017">
    <property type="protein sequence ID" value="PKG23901.1"/>
    <property type="molecule type" value="Genomic_DNA"/>
</dbReference>
<evidence type="ECO:0000313" key="8">
    <source>
        <dbReference type="EMBL" id="PKG23901.1"/>
    </source>
</evidence>
<dbReference type="InterPro" id="IPR029151">
    <property type="entry name" value="Sensor-like_sf"/>
</dbReference>
<dbReference type="GO" id="GO:0000160">
    <property type="term" value="P:phosphorelay signal transduction system"/>
    <property type="evidence" value="ECO:0007669"/>
    <property type="project" value="UniProtKB-KW"/>
</dbReference>
<dbReference type="Pfam" id="PF14689">
    <property type="entry name" value="SPOB_a"/>
    <property type="match status" value="1"/>
</dbReference>
<evidence type="ECO:0000256" key="1">
    <source>
        <dbReference type="ARBA" id="ARBA00022679"/>
    </source>
</evidence>
<dbReference type="InterPro" id="IPR005467">
    <property type="entry name" value="His_kinase_dom"/>
</dbReference>
<keyword evidence="2" id="KW-0547">Nucleotide-binding</keyword>